<evidence type="ECO:0000313" key="13">
    <source>
        <dbReference type="Proteomes" id="UP000054010"/>
    </source>
</evidence>
<dbReference type="EMBL" id="ADVR01000122">
    <property type="protein sequence ID" value="EFO79135.1"/>
    <property type="molecule type" value="Genomic_DNA"/>
</dbReference>
<proteinExistence type="predicted"/>
<dbReference type="GO" id="GO:0045333">
    <property type="term" value="P:cellular respiration"/>
    <property type="evidence" value="ECO:0007669"/>
    <property type="project" value="UniProtKB-ARBA"/>
</dbReference>
<dbReference type="Pfam" id="PF12367">
    <property type="entry name" value="PFO_beta_C"/>
    <property type="match status" value="1"/>
</dbReference>
<evidence type="ECO:0000313" key="12">
    <source>
        <dbReference type="EMBL" id="EFO79135.1"/>
    </source>
</evidence>
<evidence type="ECO:0000256" key="2">
    <source>
        <dbReference type="ARBA" id="ARBA00001964"/>
    </source>
</evidence>
<evidence type="ECO:0000259" key="11">
    <source>
        <dbReference type="Pfam" id="PF12367"/>
    </source>
</evidence>
<comment type="cofactor">
    <cofactor evidence="1">
        <name>Mg(2+)</name>
        <dbReference type="ChEBI" id="CHEBI:18420"/>
    </cofactor>
</comment>
<dbReference type="InterPro" id="IPR032686">
    <property type="entry name" value="PFO_beta_C"/>
</dbReference>
<evidence type="ECO:0000256" key="7">
    <source>
        <dbReference type="ARBA" id="ARBA00023004"/>
    </source>
</evidence>
<evidence type="ECO:0000259" key="10">
    <source>
        <dbReference type="Pfam" id="PF02775"/>
    </source>
</evidence>
<evidence type="ECO:0000256" key="5">
    <source>
        <dbReference type="ARBA" id="ARBA00022842"/>
    </source>
</evidence>
<feature type="domain" description="Thiamine pyrophosphate enzyme TPP-binding" evidence="10">
    <location>
        <begin position="72"/>
        <end position="215"/>
    </location>
</feature>
<feature type="domain" description="Pyruvate ferredoxin oxidoreductase beta subunit C-terminal" evidence="11">
    <location>
        <begin position="219"/>
        <end position="270"/>
    </location>
</feature>
<reference evidence="12 13" key="1">
    <citation type="journal article" date="2011" name="J. Bacteriol.">
        <title>Draft genome sequence of the anoxygenic filamentous phototrophic bacterium Oscillochloris trichoides subsp. DG-6.</title>
        <authorList>
            <person name="Kuznetsov B.B."/>
            <person name="Ivanovsky R.N."/>
            <person name="Keppen O.I."/>
            <person name="Sukhacheva M.V."/>
            <person name="Bumazhkin B.K."/>
            <person name="Patutina E.O."/>
            <person name="Beletsky A.V."/>
            <person name="Mardanov A.V."/>
            <person name="Baslerov R.V."/>
            <person name="Panteleeva A.N."/>
            <person name="Kolganova T.V."/>
            <person name="Ravin N.V."/>
            <person name="Skryabin K.G."/>
        </authorList>
    </citation>
    <scope>NUCLEOTIDE SEQUENCE [LARGE SCALE GENOMIC DNA]</scope>
    <source>
        <strain evidence="12 13">DG-6</strain>
    </source>
</reference>
<keyword evidence="7" id="KW-0408">Iron</keyword>
<dbReference type="STRING" id="765420.OSCT_2968"/>
<dbReference type="PANTHER" id="PTHR48084">
    <property type="entry name" value="2-OXOGLUTARATE OXIDOREDUCTASE SUBUNIT KORB-RELATED"/>
    <property type="match status" value="1"/>
</dbReference>
<dbReference type="GO" id="GO:0046872">
    <property type="term" value="F:metal ion binding"/>
    <property type="evidence" value="ECO:0007669"/>
    <property type="project" value="UniProtKB-KW"/>
</dbReference>
<organism evidence="12 13">
    <name type="scientific">Oscillochloris trichoides DG-6</name>
    <dbReference type="NCBI Taxonomy" id="765420"/>
    <lineage>
        <taxon>Bacteria</taxon>
        <taxon>Bacillati</taxon>
        <taxon>Chloroflexota</taxon>
        <taxon>Chloroflexia</taxon>
        <taxon>Chloroflexales</taxon>
        <taxon>Chloroflexineae</taxon>
        <taxon>Oscillochloridaceae</taxon>
        <taxon>Oscillochloris</taxon>
    </lineage>
</organism>
<dbReference type="NCBIfam" id="TIGR02177">
    <property type="entry name" value="PorB_KorB"/>
    <property type="match status" value="1"/>
</dbReference>
<comment type="cofactor">
    <cofactor evidence="2">
        <name>thiamine diphosphate</name>
        <dbReference type="ChEBI" id="CHEBI:58937"/>
    </cofactor>
</comment>
<dbReference type="PANTHER" id="PTHR48084:SF4">
    <property type="entry name" value="2-OXOGLUTARATE OXIDOREDUCTASE SUBUNIT KORB"/>
    <property type="match status" value="1"/>
</dbReference>
<protein>
    <submittedName>
        <fullName evidence="12">Pyruvate ferredoxin/flavodoxin oxidoreductase, beta subunit</fullName>
    </submittedName>
</protein>
<comment type="caution">
    <text evidence="12">The sequence shown here is derived from an EMBL/GenBank/DDBJ whole genome shotgun (WGS) entry which is preliminary data.</text>
</comment>
<dbReference type="GO" id="GO:0030976">
    <property type="term" value="F:thiamine pyrophosphate binding"/>
    <property type="evidence" value="ECO:0007669"/>
    <property type="project" value="InterPro"/>
</dbReference>
<evidence type="ECO:0000256" key="4">
    <source>
        <dbReference type="ARBA" id="ARBA00022723"/>
    </source>
</evidence>
<dbReference type="eggNOG" id="COG1013">
    <property type="taxonomic scope" value="Bacteria"/>
</dbReference>
<keyword evidence="6" id="KW-0560">Oxidoreductase</keyword>
<evidence type="ECO:0000256" key="8">
    <source>
        <dbReference type="ARBA" id="ARBA00023014"/>
    </source>
</evidence>
<dbReference type="InterPro" id="IPR029061">
    <property type="entry name" value="THDP-binding"/>
</dbReference>
<keyword evidence="8" id="KW-0411">Iron-sulfur</keyword>
<evidence type="ECO:0000256" key="1">
    <source>
        <dbReference type="ARBA" id="ARBA00001946"/>
    </source>
</evidence>
<dbReference type="InterPro" id="IPR051457">
    <property type="entry name" value="2-oxoacid:Fd_oxidoreductase"/>
</dbReference>
<keyword evidence="4" id="KW-0479">Metal-binding</keyword>
<dbReference type="GO" id="GO:0016625">
    <property type="term" value="F:oxidoreductase activity, acting on the aldehyde or oxo group of donors, iron-sulfur protein as acceptor"/>
    <property type="evidence" value="ECO:0007669"/>
    <property type="project" value="UniProtKB-ARBA"/>
</dbReference>
<evidence type="ECO:0000256" key="9">
    <source>
        <dbReference type="ARBA" id="ARBA00023052"/>
    </source>
</evidence>
<keyword evidence="12" id="KW-0670">Pyruvate</keyword>
<evidence type="ECO:0000256" key="3">
    <source>
        <dbReference type="ARBA" id="ARBA00001966"/>
    </source>
</evidence>
<dbReference type="Pfam" id="PF02775">
    <property type="entry name" value="TPP_enzyme_C"/>
    <property type="match status" value="1"/>
</dbReference>
<dbReference type="CDD" id="cd03375">
    <property type="entry name" value="TPP_OGFOR"/>
    <property type="match status" value="1"/>
</dbReference>
<comment type="cofactor">
    <cofactor evidence="3">
        <name>[4Fe-4S] cluster</name>
        <dbReference type="ChEBI" id="CHEBI:49883"/>
    </cofactor>
</comment>
<sequence>MDRQLENGTVMTAILDPNVIVRKPADYKTDIKPIWCPGCGDYAVLAAIQQALAALQINPKDLAIASGIGCSSRLPIFLQCYGLHTVHGRALPAAQGIKLARPDLTVLAVGGDGDFFSIGAGHLPHAFRRDMNITCIVMDNEIYGLTKGQTSPTTPYGHITKSTPMGNLAQPMRPLGLAISSGASFVARGFSSNPKQLAELIRKGMEHQGFSFIHVLSPCVSYFDTYQIFKDHVYQIPDDHNPQDMVAAMRYALETERMPLGLFYQAEPRPMSVPSEAKPFDTQAHLEHYLA</sequence>
<evidence type="ECO:0000256" key="6">
    <source>
        <dbReference type="ARBA" id="ARBA00023002"/>
    </source>
</evidence>
<dbReference type="InterPro" id="IPR011896">
    <property type="entry name" value="OFOB"/>
</dbReference>
<dbReference type="InterPro" id="IPR011766">
    <property type="entry name" value="TPP_enzyme_TPP-bd"/>
</dbReference>
<gene>
    <name evidence="12" type="ORF">OSCT_2968</name>
</gene>
<keyword evidence="5" id="KW-0460">Magnesium</keyword>
<keyword evidence="13" id="KW-1185">Reference proteome</keyword>
<dbReference type="AlphaFoldDB" id="E1II17"/>
<accession>E1II17</accession>
<dbReference type="Proteomes" id="UP000054010">
    <property type="component" value="Unassembled WGS sequence"/>
</dbReference>
<dbReference type="Gene3D" id="3.40.50.970">
    <property type="match status" value="1"/>
</dbReference>
<dbReference type="GO" id="GO:0051536">
    <property type="term" value="F:iron-sulfur cluster binding"/>
    <property type="evidence" value="ECO:0007669"/>
    <property type="project" value="UniProtKB-KW"/>
</dbReference>
<name>E1II17_9CHLR</name>
<dbReference type="SUPFAM" id="SSF52518">
    <property type="entry name" value="Thiamin diphosphate-binding fold (THDP-binding)"/>
    <property type="match status" value="1"/>
</dbReference>
<keyword evidence="9" id="KW-0786">Thiamine pyrophosphate</keyword>
<dbReference type="HOGENOM" id="CLU_048564_0_0_0"/>